<organism evidence="4 5">
    <name type="scientific">Pedobacter roseus</name>
    <dbReference type="NCBI Taxonomy" id="336820"/>
    <lineage>
        <taxon>Bacteria</taxon>
        <taxon>Pseudomonadati</taxon>
        <taxon>Bacteroidota</taxon>
        <taxon>Sphingobacteriia</taxon>
        <taxon>Sphingobacteriales</taxon>
        <taxon>Sphingobacteriaceae</taxon>
        <taxon>Pedobacter</taxon>
    </lineage>
</organism>
<dbReference type="InterPro" id="IPR032508">
    <property type="entry name" value="FecR_C"/>
</dbReference>
<keyword evidence="1" id="KW-0812">Transmembrane</keyword>
<dbReference type="PIRSF" id="PIRSF018266">
    <property type="entry name" value="FecR"/>
    <property type="match status" value="1"/>
</dbReference>
<dbReference type="PANTHER" id="PTHR30273:SF2">
    <property type="entry name" value="PROTEIN FECR"/>
    <property type="match status" value="1"/>
</dbReference>
<keyword evidence="1" id="KW-1133">Transmembrane helix</keyword>
<feature type="domain" description="FecR protein" evidence="2">
    <location>
        <begin position="122"/>
        <end position="216"/>
    </location>
</feature>
<dbReference type="Pfam" id="PF04773">
    <property type="entry name" value="FecR"/>
    <property type="match status" value="1"/>
</dbReference>
<dbReference type="PANTHER" id="PTHR30273">
    <property type="entry name" value="PERIPLASMIC SIGNAL SENSOR AND SIGMA FACTOR ACTIVATOR FECR-RELATED"/>
    <property type="match status" value="1"/>
</dbReference>
<feature type="domain" description="Protein FecR C-terminal" evidence="3">
    <location>
        <begin position="264"/>
        <end position="334"/>
    </location>
</feature>
<evidence type="ECO:0000313" key="5">
    <source>
        <dbReference type="Proteomes" id="UP000515806"/>
    </source>
</evidence>
<keyword evidence="1" id="KW-0472">Membrane</keyword>
<evidence type="ECO:0000259" key="3">
    <source>
        <dbReference type="Pfam" id="PF16344"/>
    </source>
</evidence>
<gene>
    <name evidence="4" type="ORF">H9L23_06780</name>
</gene>
<dbReference type="Gene3D" id="3.55.50.30">
    <property type="match status" value="1"/>
</dbReference>
<dbReference type="GO" id="GO:0016989">
    <property type="term" value="F:sigma factor antagonist activity"/>
    <property type="evidence" value="ECO:0007669"/>
    <property type="project" value="TreeGrafter"/>
</dbReference>
<keyword evidence="5" id="KW-1185">Reference proteome</keyword>
<evidence type="ECO:0000313" key="4">
    <source>
        <dbReference type="EMBL" id="QNN43787.1"/>
    </source>
</evidence>
<proteinExistence type="predicted"/>
<evidence type="ECO:0000256" key="1">
    <source>
        <dbReference type="SAM" id="Phobius"/>
    </source>
</evidence>
<name>A0A7G9QKB2_9SPHI</name>
<protein>
    <submittedName>
        <fullName evidence="4">FecR family protein</fullName>
    </submittedName>
</protein>
<dbReference type="KEGG" id="proe:H9L23_06780"/>
<reference evidence="4 5" key="1">
    <citation type="submission" date="2020-08" db="EMBL/GenBank/DDBJ databases">
        <title>Genome sequence of Pedobacter roseus KACC 11594T.</title>
        <authorList>
            <person name="Hyun D.-W."/>
            <person name="Bae J.-W."/>
        </authorList>
    </citation>
    <scope>NUCLEOTIDE SEQUENCE [LARGE SCALE GENOMIC DNA]</scope>
    <source>
        <strain evidence="4 5">KACC 11594</strain>
    </source>
</reference>
<dbReference type="Gene3D" id="2.60.120.1440">
    <property type="match status" value="1"/>
</dbReference>
<dbReference type="EMBL" id="CP060723">
    <property type="protein sequence ID" value="QNN43787.1"/>
    <property type="molecule type" value="Genomic_DNA"/>
</dbReference>
<evidence type="ECO:0000259" key="2">
    <source>
        <dbReference type="Pfam" id="PF04773"/>
    </source>
</evidence>
<dbReference type="Pfam" id="PF16344">
    <property type="entry name" value="FecR_C"/>
    <property type="match status" value="1"/>
</dbReference>
<sequence length="341" mass="39116">MKQDYIKILFEQYLEGKTNQEEEKILLDYLADPANGDSEFHAVMDKAWKKQNHQADYTPEANQGLNQIWNKIEERKPKSRSLYPILKYAAAIVVVISAAFGWYAYKKAQEPIQAAIAFLSKTTQKGEKVKLILPDSSIVYLGAGSKLTWPSHFVKGKLRNIRLEGEAFFEVKHDTSSPFIVHSGQMQTRVLGTSFNIYAYPKDGTFSVAVRTGKVKVSENREGKLKQLSLLTPGMKLLYHLKAHDYTVRNERITEVNAWIKNSFAFKDVALPNMFKSLERYYNVHFELKTNKFDHCRFNATFTNKSIGNIMEEIRVMSGKKMKYKIDTANKTITVWGEGCQ</sequence>
<accession>A0A7G9QKB2</accession>
<feature type="transmembrane region" description="Helical" evidence="1">
    <location>
        <begin position="85"/>
        <end position="105"/>
    </location>
</feature>
<dbReference type="InterPro" id="IPR006860">
    <property type="entry name" value="FecR"/>
</dbReference>
<dbReference type="Proteomes" id="UP000515806">
    <property type="component" value="Chromosome"/>
</dbReference>
<dbReference type="InterPro" id="IPR012373">
    <property type="entry name" value="Ferrdict_sens_TM"/>
</dbReference>
<dbReference type="AlphaFoldDB" id="A0A7G9QKB2"/>
<dbReference type="RefSeq" id="WP_187594250.1">
    <property type="nucleotide sequence ID" value="NZ_CP060723.1"/>
</dbReference>